<evidence type="ECO:0000313" key="5">
    <source>
        <dbReference type="Proteomes" id="UP000824133"/>
    </source>
</evidence>
<dbReference type="InterPro" id="IPR041614">
    <property type="entry name" value="DprA_WH"/>
</dbReference>
<dbReference type="Proteomes" id="UP000824133">
    <property type="component" value="Unassembled WGS sequence"/>
</dbReference>
<dbReference type="InterPro" id="IPR036390">
    <property type="entry name" value="WH_DNA-bd_sf"/>
</dbReference>
<comment type="caution">
    <text evidence="4">The sequence shown here is derived from an EMBL/GenBank/DDBJ whole genome shotgun (WGS) entry which is preliminary data.</text>
</comment>
<dbReference type="SUPFAM" id="SSF46785">
    <property type="entry name" value="Winged helix' DNA-binding domain"/>
    <property type="match status" value="1"/>
</dbReference>
<dbReference type="InterPro" id="IPR057666">
    <property type="entry name" value="DrpA_SLOG"/>
</dbReference>
<reference evidence="4" key="1">
    <citation type="journal article" date="2021" name="PeerJ">
        <title>Extensive microbial diversity within the chicken gut microbiome revealed by metagenomics and culture.</title>
        <authorList>
            <person name="Gilroy R."/>
            <person name="Ravi A."/>
            <person name="Getino M."/>
            <person name="Pursley I."/>
            <person name="Horton D.L."/>
            <person name="Alikhan N.F."/>
            <person name="Baker D."/>
            <person name="Gharbi K."/>
            <person name="Hall N."/>
            <person name="Watson M."/>
            <person name="Adriaenssens E.M."/>
            <person name="Foster-Nyarko E."/>
            <person name="Jarju S."/>
            <person name="Secka A."/>
            <person name="Antonio M."/>
            <person name="Oren A."/>
            <person name="Chaudhuri R.R."/>
            <person name="La Ragione R."/>
            <person name="Hildebrand F."/>
            <person name="Pallen M.J."/>
        </authorList>
    </citation>
    <scope>NUCLEOTIDE SEQUENCE</scope>
    <source>
        <strain evidence="4">ChiHjej10B9-743</strain>
    </source>
</reference>
<name>A0A9D1ZBY7_9ACTN</name>
<dbReference type="EMBL" id="DXCP01000056">
    <property type="protein sequence ID" value="HIY80329.1"/>
    <property type="molecule type" value="Genomic_DNA"/>
</dbReference>
<dbReference type="Pfam" id="PF02481">
    <property type="entry name" value="DNA_processg_A"/>
    <property type="match status" value="1"/>
</dbReference>
<evidence type="ECO:0000256" key="1">
    <source>
        <dbReference type="ARBA" id="ARBA00006525"/>
    </source>
</evidence>
<feature type="domain" description="Smf/DprA SLOG" evidence="2">
    <location>
        <begin position="10"/>
        <end position="212"/>
    </location>
</feature>
<reference evidence="4" key="2">
    <citation type="submission" date="2021-04" db="EMBL/GenBank/DDBJ databases">
        <authorList>
            <person name="Gilroy R."/>
        </authorList>
    </citation>
    <scope>NUCLEOTIDE SEQUENCE</scope>
    <source>
        <strain evidence="4">ChiHjej10B9-743</strain>
    </source>
</reference>
<dbReference type="GO" id="GO:0009294">
    <property type="term" value="P:DNA-mediated transformation"/>
    <property type="evidence" value="ECO:0007669"/>
    <property type="project" value="InterPro"/>
</dbReference>
<evidence type="ECO:0000259" key="2">
    <source>
        <dbReference type="Pfam" id="PF02481"/>
    </source>
</evidence>
<protein>
    <submittedName>
        <fullName evidence="4">DNA-protecting protein DprA</fullName>
    </submittedName>
</protein>
<comment type="similarity">
    <text evidence="1">Belongs to the DprA/Smf family.</text>
</comment>
<dbReference type="PANTHER" id="PTHR43022:SF1">
    <property type="entry name" value="PROTEIN SMF"/>
    <property type="match status" value="1"/>
</dbReference>
<dbReference type="AlphaFoldDB" id="A0A9D1ZBY7"/>
<proteinExistence type="inferred from homology"/>
<gene>
    <name evidence="4" type="ORF">IAA42_07865</name>
</gene>
<dbReference type="Gene3D" id="3.40.50.450">
    <property type="match status" value="1"/>
</dbReference>
<feature type="domain" description="DprA winged helix" evidence="3">
    <location>
        <begin position="238"/>
        <end position="283"/>
    </location>
</feature>
<accession>A0A9D1ZBY7</accession>
<dbReference type="InterPro" id="IPR003488">
    <property type="entry name" value="DprA"/>
</dbReference>
<dbReference type="SUPFAM" id="SSF102405">
    <property type="entry name" value="MCP/YpsA-like"/>
    <property type="match status" value="1"/>
</dbReference>
<organism evidence="4 5">
    <name type="scientific">Candidatus Olsenella excrementavium</name>
    <dbReference type="NCBI Taxonomy" id="2838709"/>
    <lineage>
        <taxon>Bacteria</taxon>
        <taxon>Bacillati</taxon>
        <taxon>Actinomycetota</taxon>
        <taxon>Coriobacteriia</taxon>
        <taxon>Coriobacteriales</taxon>
        <taxon>Atopobiaceae</taxon>
        <taxon>Olsenella</taxon>
    </lineage>
</organism>
<sequence>MASISRRWTLSCEDEVFPASLKDLSEPPELIHGIGSAEALSGPCISIIGARRATPYGLAVAEMAARVAVECGITVVSGGAMGCDHAAGLAAIRHGGKTVIVSGCGADVIYPASSGDLYEGAVATGGAVISTEQWGRGPRRWSFPRRNRLIAALSLATVVTEAGIASGTMSTAETAAELDRILYAIPGSIFSPGSSGTNRLIAEGARVIPDEQSLGMSIALDYGVARLSSTGHRRSGGPLMSALVASPSRPDELSERTNEDVLTVMRTLTDYEARGLVERLPDGRYAPTRFYYLVHNDGS</sequence>
<dbReference type="Pfam" id="PF17782">
    <property type="entry name" value="WHD_DprA"/>
    <property type="match status" value="1"/>
</dbReference>
<evidence type="ECO:0000313" key="4">
    <source>
        <dbReference type="EMBL" id="HIY80329.1"/>
    </source>
</evidence>
<evidence type="ECO:0000259" key="3">
    <source>
        <dbReference type="Pfam" id="PF17782"/>
    </source>
</evidence>
<dbReference type="PANTHER" id="PTHR43022">
    <property type="entry name" value="PROTEIN SMF"/>
    <property type="match status" value="1"/>
</dbReference>